<evidence type="ECO:0000256" key="1">
    <source>
        <dbReference type="SAM" id="MobiDB-lite"/>
    </source>
</evidence>
<keyword evidence="3" id="KW-1185">Reference proteome</keyword>
<dbReference type="EMBL" id="JZBS01001049">
    <property type="protein sequence ID" value="KKK24293.1"/>
    <property type="molecule type" value="Genomic_DNA"/>
</dbReference>
<dbReference type="AlphaFoldDB" id="A0A0F8UXR0"/>
<gene>
    <name evidence="2" type="ORF">ARAM_003629</name>
</gene>
<feature type="compositionally biased region" description="Low complexity" evidence="1">
    <location>
        <begin position="21"/>
        <end position="33"/>
    </location>
</feature>
<feature type="region of interest" description="Disordered" evidence="1">
    <location>
        <begin position="1"/>
        <end position="33"/>
    </location>
</feature>
<reference evidence="2 3" key="1">
    <citation type="submission" date="2015-02" db="EMBL/GenBank/DDBJ databases">
        <title>Draft Genome Sequences of Two Closely-Related Aflatoxigenic Aspergillus Species Obtained from the Cote d'Ivoire.</title>
        <authorList>
            <person name="Moore G.G."/>
            <person name="Beltz S.B."/>
            <person name="Mack B.M."/>
        </authorList>
    </citation>
    <scope>NUCLEOTIDE SEQUENCE [LARGE SCALE GENOMIC DNA]</scope>
    <source>
        <strain evidence="2 3">SRRC1468</strain>
    </source>
</reference>
<feature type="compositionally biased region" description="Pro residues" evidence="1">
    <location>
        <begin position="97"/>
        <end position="106"/>
    </location>
</feature>
<feature type="region of interest" description="Disordered" evidence="1">
    <location>
        <begin position="92"/>
        <end position="115"/>
    </location>
</feature>
<dbReference type="OrthoDB" id="3920481at2759"/>
<accession>A0A0F8UXR0</accession>
<proteinExistence type="predicted"/>
<protein>
    <submittedName>
        <fullName evidence="2">Uncharacterized protein</fullName>
    </submittedName>
</protein>
<dbReference type="Proteomes" id="UP000034291">
    <property type="component" value="Unassembled WGS sequence"/>
</dbReference>
<evidence type="ECO:0000313" key="3">
    <source>
        <dbReference type="Proteomes" id="UP000034291"/>
    </source>
</evidence>
<name>A0A0F8UXR0_9EURO</name>
<organism evidence="2 3">
    <name type="scientific">Aspergillus rambellii</name>
    <dbReference type="NCBI Taxonomy" id="308745"/>
    <lineage>
        <taxon>Eukaryota</taxon>
        <taxon>Fungi</taxon>
        <taxon>Dikarya</taxon>
        <taxon>Ascomycota</taxon>
        <taxon>Pezizomycotina</taxon>
        <taxon>Eurotiomycetes</taxon>
        <taxon>Eurotiomycetidae</taxon>
        <taxon>Eurotiales</taxon>
        <taxon>Aspergillaceae</taxon>
        <taxon>Aspergillus</taxon>
        <taxon>Aspergillus subgen. Nidulantes</taxon>
    </lineage>
</organism>
<evidence type="ECO:0000313" key="2">
    <source>
        <dbReference type="EMBL" id="KKK24293.1"/>
    </source>
</evidence>
<comment type="caution">
    <text evidence="2">The sequence shown here is derived from an EMBL/GenBank/DDBJ whole genome shotgun (WGS) entry which is preliminary data.</text>
</comment>
<sequence>MSSSSVQIQPPPTGTAGKGVGSHSSAGSSPGSISFDIVRCSRCQRSMSLGNESSSPGVVRFGMNSYYCSRCASMIDLRGRIQRLMSLGTGCFEPLSTNPPGPPPRPPPRRTNTTQPAITFPHVRESAIMQNQDTRCL</sequence>